<dbReference type="AlphaFoldDB" id="D2PTZ7"/>
<feature type="active site" description="Proton donor" evidence="5">
    <location>
        <position position="129"/>
    </location>
</feature>
<reference evidence="6 7" key="2">
    <citation type="journal article" date="2010" name="Stand. Genomic Sci.">
        <title>Complete genome sequence of Kribbella flavida type strain (IFO 14399).</title>
        <authorList>
            <person name="Pukall R."/>
            <person name="Lapidus A."/>
            <person name="Glavina Del Rio T."/>
            <person name="Copeland A."/>
            <person name="Tice H."/>
            <person name="Cheng J.-F."/>
            <person name="Lucas S."/>
            <person name="Chen F."/>
            <person name="Nolan M."/>
            <person name="LaButti K."/>
            <person name="Pati A."/>
            <person name="Ivanova N."/>
            <person name="Mavrommatis K."/>
            <person name="Mikhailova N."/>
            <person name="Pitluck S."/>
            <person name="Bruce D."/>
            <person name="Goodwin L."/>
            <person name="Land M."/>
            <person name="Hauser L."/>
            <person name="Chang Y.-J."/>
            <person name="Jeffries C.D."/>
            <person name="Chen A."/>
            <person name="Palaniappan K."/>
            <person name="Chain P."/>
            <person name="Rohde M."/>
            <person name="Goeker M."/>
            <person name="Bristow J."/>
            <person name="Eisen J.A."/>
            <person name="Markowitz V."/>
            <person name="Hugenholtz P."/>
            <person name="Kyrpides N.C."/>
            <person name="Klenk H.-P."/>
            <person name="Brettin T."/>
        </authorList>
    </citation>
    <scope>NUCLEOTIDE SEQUENCE [LARGE SCALE GENOMIC DNA]</scope>
    <source>
        <strain evidence="7">DSM 17836 / JCM 10339 / NBRC 14399</strain>
    </source>
</reference>
<comment type="catalytic activity">
    <reaction evidence="5">
        <text>dimethylallyl diphosphate + 2 oxidized [2Fe-2S]-[ferredoxin] + H2O = (2E)-4-hydroxy-3-methylbut-2-enyl diphosphate + 2 reduced [2Fe-2S]-[ferredoxin] + 2 H(+)</text>
        <dbReference type="Rhea" id="RHEA:24825"/>
        <dbReference type="Rhea" id="RHEA-COMP:10000"/>
        <dbReference type="Rhea" id="RHEA-COMP:10001"/>
        <dbReference type="ChEBI" id="CHEBI:15377"/>
        <dbReference type="ChEBI" id="CHEBI:15378"/>
        <dbReference type="ChEBI" id="CHEBI:33737"/>
        <dbReference type="ChEBI" id="CHEBI:33738"/>
        <dbReference type="ChEBI" id="CHEBI:57623"/>
        <dbReference type="ChEBI" id="CHEBI:128753"/>
        <dbReference type="EC" id="1.17.7.4"/>
    </reaction>
</comment>
<feature type="binding site" evidence="5">
    <location>
        <position position="226"/>
    </location>
    <ligand>
        <name>(2E)-4-hydroxy-3-methylbut-2-enyl diphosphate</name>
        <dbReference type="ChEBI" id="CHEBI:128753"/>
    </ligand>
</feature>
<evidence type="ECO:0000256" key="4">
    <source>
        <dbReference type="ARBA" id="ARBA00023014"/>
    </source>
</evidence>
<feature type="binding site" evidence="5">
    <location>
        <position position="225"/>
    </location>
    <ligand>
        <name>dimethylallyl diphosphate</name>
        <dbReference type="ChEBI" id="CHEBI:57623"/>
    </ligand>
</feature>
<dbReference type="STRING" id="479435.Kfla_4244"/>
<feature type="binding site" evidence="5">
    <location>
        <position position="226"/>
    </location>
    <ligand>
        <name>isopentenyl diphosphate</name>
        <dbReference type="ChEBI" id="CHEBI:128769"/>
    </ligand>
</feature>
<keyword evidence="1 5" id="KW-0004">4Fe-4S</keyword>
<evidence type="ECO:0000256" key="2">
    <source>
        <dbReference type="ARBA" id="ARBA00022723"/>
    </source>
</evidence>
<dbReference type="UniPathway" id="UPA00059">
    <property type="reaction ID" value="UER00105"/>
</dbReference>
<feature type="binding site" evidence="5">
    <location>
        <position position="227"/>
    </location>
    <ligand>
        <name>dimethylallyl diphosphate</name>
        <dbReference type="ChEBI" id="CHEBI:57623"/>
    </ligand>
</feature>
<dbReference type="EC" id="1.17.7.4" evidence="5"/>
<dbReference type="eggNOG" id="COG0761">
    <property type="taxonomic scope" value="Bacteria"/>
</dbReference>
<organism evidence="6 7">
    <name type="scientific">Kribbella flavida (strain DSM 17836 / JCM 10339 / NBRC 14399)</name>
    <dbReference type="NCBI Taxonomy" id="479435"/>
    <lineage>
        <taxon>Bacteria</taxon>
        <taxon>Bacillati</taxon>
        <taxon>Actinomycetota</taxon>
        <taxon>Actinomycetes</taxon>
        <taxon>Propionibacteriales</taxon>
        <taxon>Kribbellaceae</taxon>
        <taxon>Kribbella</taxon>
    </lineage>
</organism>
<feature type="binding site" evidence="5">
    <location>
        <position position="77"/>
    </location>
    <ligand>
        <name>isopentenyl diphosphate</name>
        <dbReference type="ChEBI" id="CHEBI:128769"/>
    </ligand>
</feature>
<proteinExistence type="inferred from homology"/>
<feature type="binding site" evidence="5">
    <location>
        <position position="127"/>
    </location>
    <ligand>
        <name>dimethylallyl diphosphate</name>
        <dbReference type="ChEBI" id="CHEBI:57623"/>
    </ligand>
</feature>
<evidence type="ECO:0000256" key="5">
    <source>
        <dbReference type="HAMAP-Rule" id="MF_00191"/>
    </source>
</evidence>
<comment type="pathway">
    <text evidence="5">Isoprenoid biosynthesis; isopentenyl diphosphate biosynthesis via DXP pathway; isopentenyl diphosphate from 1-deoxy-D-xylulose 5-phosphate: step 6/6.</text>
</comment>
<dbReference type="GO" id="GO:0019288">
    <property type="term" value="P:isopentenyl diphosphate biosynthetic process, methylerythritol 4-phosphate pathway"/>
    <property type="evidence" value="ECO:0007669"/>
    <property type="project" value="UniProtKB-UniRule"/>
</dbReference>
<feature type="binding site" evidence="5">
    <location>
        <position position="44"/>
    </location>
    <ligand>
        <name>isopentenyl diphosphate</name>
        <dbReference type="ChEBI" id="CHEBI:128769"/>
    </ligand>
</feature>
<dbReference type="OrthoDB" id="9804068at2"/>
<protein>
    <recommendedName>
        <fullName evidence="5">4-hydroxy-3-methylbut-2-enyl diphosphate reductase</fullName>
        <shortName evidence="5">HMBPP reductase</shortName>
        <ecNumber evidence="5">1.17.7.4</ecNumber>
    </recommendedName>
</protein>
<keyword evidence="5 6" id="KW-0560">Oxidoreductase</keyword>
<comment type="similarity">
    <text evidence="5">Belongs to the IspH family.</text>
</comment>
<dbReference type="Gene3D" id="3.40.50.11270">
    <property type="match status" value="1"/>
</dbReference>
<keyword evidence="5" id="KW-0414">Isoprene biosynthesis</keyword>
<feature type="binding site" evidence="5">
    <location>
        <position position="15"/>
    </location>
    <ligand>
        <name>[4Fe-4S] cluster</name>
        <dbReference type="ChEBI" id="CHEBI:49883"/>
    </ligand>
</feature>
<feature type="binding site" evidence="5">
    <location>
        <position position="269"/>
    </location>
    <ligand>
        <name>(2E)-4-hydroxy-3-methylbut-2-enyl diphosphate</name>
        <dbReference type="ChEBI" id="CHEBI:128753"/>
    </ligand>
</feature>
<feature type="binding site" evidence="5">
    <location>
        <position position="77"/>
    </location>
    <ligand>
        <name>(2E)-4-hydroxy-3-methylbut-2-enyl diphosphate</name>
        <dbReference type="ChEBI" id="CHEBI:128753"/>
    </ligand>
</feature>
<dbReference type="PANTHER" id="PTHR30426:SF0">
    <property type="entry name" value="4-HYDROXY-3-METHYLBUT-2-ENYL DIPHOSPHATE REDUCTASE"/>
    <property type="match status" value="1"/>
</dbReference>
<evidence type="ECO:0000256" key="1">
    <source>
        <dbReference type="ARBA" id="ARBA00022485"/>
    </source>
</evidence>
<dbReference type="InterPro" id="IPR003451">
    <property type="entry name" value="LytB/IspH"/>
</dbReference>
<dbReference type="GO" id="GO:0051745">
    <property type="term" value="F:4-hydroxy-3-methylbut-2-enyl diphosphate reductase activity"/>
    <property type="evidence" value="ECO:0007669"/>
    <property type="project" value="UniProtKB-UniRule"/>
</dbReference>
<feature type="binding site" evidence="5">
    <location>
        <position position="127"/>
    </location>
    <ligand>
        <name>(2E)-4-hydroxy-3-methylbut-2-enyl diphosphate</name>
        <dbReference type="ChEBI" id="CHEBI:128753"/>
    </ligand>
</feature>
<name>D2PTZ7_KRIFD</name>
<evidence type="ECO:0000256" key="3">
    <source>
        <dbReference type="ARBA" id="ARBA00023004"/>
    </source>
</evidence>
<reference evidence="7" key="1">
    <citation type="submission" date="2009-09" db="EMBL/GenBank/DDBJ databases">
        <title>The complete genome of Kribbella flavida DSM 17836.</title>
        <authorList>
            <consortium name="US DOE Joint Genome Institute (JGI-PGF)"/>
            <person name="Lucas S."/>
            <person name="Copeland A."/>
            <person name="Lapidus A."/>
            <person name="Glavina del Rio T."/>
            <person name="Dalin E."/>
            <person name="Tice H."/>
            <person name="Bruce D."/>
            <person name="Goodwin L."/>
            <person name="Pitluck S."/>
            <person name="Kyrpides N."/>
            <person name="Mavromatis K."/>
            <person name="Ivanova N."/>
            <person name="Saunders E."/>
            <person name="Brettin T."/>
            <person name="Detter J.C."/>
            <person name="Han C."/>
            <person name="Larimer F."/>
            <person name="Land M."/>
            <person name="Hauser L."/>
            <person name="Markowitz V."/>
            <person name="Cheng J.-F."/>
            <person name="Hugenholtz P."/>
            <person name="Woyke T."/>
            <person name="Wu D."/>
            <person name="Pukall R."/>
            <person name="Klenk H.-P."/>
            <person name="Eisen J.A."/>
        </authorList>
    </citation>
    <scope>NUCLEOTIDE SEQUENCE [LARGE SCALE GENOMIC DNA]</scope>
    <source>
        <strain evidence="7">DSM 17836 / JCM 10339 / NBRC 14399</strain>
    </source>
</reference>
<feature type="binding site" evidence="5">
    <location>
        <position position="227"/>
    </location>
    <ligand>
        <name>isopentenyl diphosphate</name>
        <dbReference type="ChEBI" id="CHEBI:128769"/>
    </ligand>
</feature>
<feature type="binding site" evidence="5">
    <location>
        <position position="197"/>
    </location>
    <ligand>
        <name>[4Fe-4S] cluster</name>
        <dbReference type="ChEBI" id="CHEBI:49883"/>
    </ligand>
</feature>
<comment type="function">
    <text evidence="5">Catalyzes the conversion of 1-hydroxy-2-methyl-2-(E)-butenyl 4-diphosphate (HMBPP) into a mixture of isopentenyl diphosphate (IPP) and dimethylallyl diphosphate (DMAPP). Acts in the terminal step of the DOXP/MEP pathway for isoprenoid precursor biosynthesis.</text>
</comment>
<evidence type="ECO:0000313" key="6">
    <source>
        <dbReference type="EMBL" id="ADB33280.1"/>
    </source>
</evidence>
<feature type="binding site" evidence="5">
    <location>
        <position position="225"/>
    </location>
    <ligand>
        <name>isopentenyl diphosphate</name>
        <dbReference type="ChEBI" id="CHEBI:128769"/>
    </ligand>
</feature>
<dbReference type="CDD" id="cd13944">
    <property type="entry name" value="lytB_ispH"/>
    <property type="match status" value="1"/>
</dbReference>
<dbReference type="HOGENOM" id="CLU_027486_1_0_11"/>
<feature type="binding site" evidence="5">
    <location>
        <position position="269"/>
    </location>
    <ligand>
        <name>isopentenyl diphosphate</name>
        <dbReference type="ChEBI" id="CHEBI:128769"/>
    </ligand>
</feature>
<feature type="binding site" evidence="5">
    <location>
        <position position="226"/>
    </location>
    <ligand>
        <name>dimethylallyl diphosphate</name>
        <dbReference type="ChEBI" id="CHEBI:57623"/>
    </ligand>
</feature>
<dbReference type="GO" id="GO:0051539">
    <property type="term" value="F:4 iron, 4 sulfur cluster binding"/>
    <property type="evidence" value="ECO:0007669"/>
    <property type="project" value="UniProtKB-UniRule"/>
</dbReference>
<dbReference type="EMBL" id="CP001736">
    <property type="protein sequence ID" value="ADB33280.1"/>
    <property type="molecule type" value="Genomic_DNA"/>
</dbReference>
<dbReference type="Proteomes" id="UP000007967">
    <property type="component" value="Chromosome"/>
</dbReference>
<dbReference type="NCBIfam" id="NF002188">
    <property type="entry name" value="PRK01045.1-2"/>
    <property type="match status" value="1"/>
</dbReference>
<feature type="binding site" evidence="5">
    <location>
        <position position="99"/>
    </location>
    <ligand>
        <name>[4Fe-4S] cluster</name>
        <dbReference type="ChEBI" id="CHEBI:49883"/>
    </ligand>
</feature>
<feature type="binding site" evidence="5">
    <location>
        <position position="269"/>
    </location>
    <ligand>
        <name>dimethylallyl diphosphate</name>
        <dbReference type="ChEBI" id="CHEBI:57623"/>
    </ligand>
</feature>
<dbReference type="NCBIfam" id="NF002190">
    <property type="entry name" value="PRK01045.1-4"/>
    <property type="match status" value="1"/>
</dbReference>
<dbReference type="GO" id="GO:0050992">
    <property type="term" value="P:dimethylallyl diphosphate biosynthetic process"/>
    <property type="evidence" value="ECO:0007669"/>
    <property type="project" value="UniProtKB-UniRule"/>
</dbReference>
<comment type="cofactor">
    <cofactor evidence="5">
        <name>[4Fe-4S] cluster</name>
        <dbReference type="ChEBI" id="CHEBI:49883"/>
    </cofactor>
    <text evidence="5">Binds 1 [4Fe-4S] cluster per subunit.</text>
</comment>
<comment type="pathway">
    <text evidence="5">Isoprenoid biosynthesis; dimethylallyl diphosphate biosynthesis; dimethylallyl diphosphate from (2E)-4-hydroxy-3-methylbutenyl diphosphate: step 1/1.</text>
</comment>
<feature type="binding site" evidence="5">
    <location>
        <position position="167"/>
    </location>
    <ligand>
        <name>(2E)-4-hydroxy-3-methylbut-2-enyl diphosphate</name>
        <dbReference type="ChEBI" id="CHEBI:128753"/>
    </ligand>
</feature>
<keyword evidence="7" id="KW-1185">Reference proteome</keyword>
<dbReference type="Pfam" id="PF02401">
    <property type="entry name" value="LYTB"/>
    <property type="match status" value="1"/>
</dbReference>
<dbReference type="UniPathway" id="UPA00056">
    <property type="reaction ID" value="UER00097"/>
</dbReference>
<sequence>MTRRTILLASPRSFCAGVERAIEIVEQLLARRRSPVYVRKQIVHNTHVVADLESRGAVFVDELDEVPADATVVFSAHGVAPAVRAEAERRGLDVVDATCPLVTKVHAEARRYAGRGDTVVLIGHAGHEEVEGTMGEAPDRTVLVETVDDVAALEVEDAGRVSYLTQTTLAVDETAAVLDALRAKFGALRGPDSADICYATTNRQEALGALSDDADLVLVVGSDNSSNSRRLVELARRRGTPAYLIDDGSGLRPEWLDGVRVIGLTAGASAPPRLVDGVVAALAAFGPVDVVEREITRETVHFTLPVAVRSGAVRDRGCVGPGEFRVQSGRGSQG</sequence>
<dbReference type="NCBIfam" id="TIGR00216">
    <property type="entry name" value="ispH_lytB"/>
    <property type="match status" value="1"/>
</dbReference>
<dbReference type="GO" id="GO:0046872">
    <property type="term" value="F:metal ion binding"/>
    <property type="evidence" value="ECO:0007669"/>
    <property type="project" value="UniProtKB-KW"/>
</dbReference>
<feature type="binding site" evidence="5">
    <location>
        <position position="227"/>
    </location>
    <ligand>
        <name>(2E)-4-hydroxy-3-methylbut-2-enyl diphosphate</name>
        <dbReference type="ChEBI" id="CHEBI:128753"/>
    </ligand>
</feature>
<keyword evidence="2 5" id="KW-0479">Metal-binding</keyword>
<dbReference type="KEGG" id="kfl:Kfla_4244"/>
<feature type="binding site" evidence="5">
    <location>
        <position position="225"/>
    </location>
    <ligand>
        <name>(2E)-4-hydroxy-3-methylbut-2-enyl diphosphate</name>
        <dbReference type="ChEBI" id="CHEBI:128753"/>
    </ligand>
</feature>
<evidence type="ECO:0000313" key="7">
    <source>
        <dbReference type="Proteomes" id="UP000007967"/>
    </source>
</evidence>
<gene>
    <name evidence="5" type="primary">ispH</name>
    <name evidence="6" type="ordered locus">Kfla_4244</name>
</gene>
<dbReference type="PANTHER" id="PTHR30426">
    <property type="entry name" value="4-HYDROXY-3-METHYLBUT-2-ENYL DIPHOSPHATE REDUCTASE"/>
    <property type="match status" value="1"/>
</dbReference>
<dbReference type="HAMAP" id="MF_00191">
    <property type="entry name" value="IspH"/>
    <property type="match status" value="1"/>
</dbReference>
<feature type="binding site" evidence="5">
    <location>
        <position position="77"/>
    </location>
    <ligand>
        <name>dimethylallyl diphosphate</name>
        <dbReference type="ChEBI" id="CHEBI:57623"/>
    </ligand>
</feature>
<keyword evidence="4 5" id="KW-0411">Iron-sulfur</keyword>
<comment type="catalytic activity">
    <reaction evidence="5">
        <text>isopentenyl diphosphate + 2 oxidized [2Fe-2S]-[ferredoxin] + H2O = (2E)-4-hydroxy-3-methylbut-2-enyl diphosphate + 2 reduced [2Fe-2S]-[ferredoxin] + 2 H(+)</text>
        <dbReference type="Rhea" id="RHEA:24488"/>
        <dbReference type="Rhea" id="RHEA-COMP:10000"/>
        <dbReference type="Rhea" id="RHEA-COMP:10001"/>
        <dbReference type="ChEBI" id="CHEBI:15377"/>
        <dbReference type="ChEBI" id="CHEBI:15378"/>
        <dbReference type="ChEBI" id="CHEBI:33737"/>
        <dbReference type="ChEBI" id="CHEBI:33738"/>
        <dbReference type="ChEBI" id="CHEBI:128753"/>
        <dbReference type="ChEBI" id="CHEBI:128769"/>
        <dbReference type="EC" id="1.17.7.4"/>
    </reaction>
</comment>
<dbReference type="Gene3D" id="3.40.1010.20">
    <property type="entry name" value="4-hydroxy-3-methylbut-2-enyl diphosphate reductase, catalytic domain"/>
    <property type="match status" value="2"/>
</dbReference>
<dbReference type="GO" id="GO:0016114">
    <property type="term" value="P:terpenoid biosynthetic process"/>
    <property type="evidence" value="ECO:0007669"/>
    <property type="project" value="UniProtKB-UniRule"/>
</dbReference>
<feature type="binding site" evidence="5">
    <location>
        <position position="44"/>
    </location>
    <ligand>
        <name>dimethylallyl diphosphate</name>
        <dbReference type="ChEBI" id="CHEBI:57623"/>
    </ligand>
</feature>
<accession>D2PTZ7</accession>
<dbReference type="RefSeq" id="WP_012921834.1">
    <property type="nucleotide sequence ID" value="NC_013729.1"/>
</dbReference>
<feature type="binding site" evidence="5">
    <location>
        <position position="44"/>
    </location>
    <ligand>
        <name>(2E)-4-hydroxy-3-methylbut-2-enyl diphosphate</name>
        <dbReference type="ChEBI" id="CHEBI:128753"/>
    </ligand>
</feature>
<feature type="binding site" evidence="5">
    <location>
        <position position="127"/>
    </location>
    <ligand>
        <name>isopentenyl diphosphate</name>
        <dbReference type="ChEBI" id="CHEBI:128769"/>
    </ligand>
</feature>
<keyword evidence="3 5" id="KW-0408">Iron</keyword>